<evidence type="ECO:0000313" key="1">
    <source>
        <dbReference type="EMBL" id="GAB1223711.1"/>
    </source>
</evidence>
<sequence>MTEPMDIIKNIEEDDTFEVIQDKTKITEAAKNPIQWSTHWEDNQRDEYVKKVQNALNQK</sequence>
<keyword evidence="2" id="KW-1185">Reference proteome</keyword>
<name>A0ABQ0DLG9_9EUKA</name>
<reference evidence="1 2" key="1">
    <citation type="journal article" date="2019" name="PLoS Negl. Trop. Dis.">
        <title>Whole genome sequencing of Entamoeba nuttalli reveals mammalian host-related molecular signatures and a novel octapeptide-repeat surface protein.</title>
        <authorList>
            <person name="Tanaka M."/>
            <person name="Makiuchi T."/>
            <person name="Komiyama T."/>
            <person name="Shiina T."/>
            <person name="Osaki K."/>
            <person name="Tachibana H."/>
        </authorList>
    </citation>
    <scope>NUCLEOTIDE SEQUENCE [LARGE SCALE GENOMIC DNA]</scope>
    <source>
        <strain evidence="1 2">P19-061405</strain>
    </source>
</reference>
<proteinExistence type="predicted"/>
<dbReference type="Proteomes" id="UP001628156">
    <property type="component" value="Unassembled WGS sequence"/>
</dbReference>
<dbReference type="EMBL" id="BAAFRS010000159">
    <property type="protein sequence ID" value="GAB1223711.1"/>
    <property type="molecule type" value="Genomic_DNA"/>
</dbReference>
<protein>
    <submittedName>
        <fullName evidence="1">Uncharacterized protein</fullName>
    </submittedName>
</protein>
<comment type="caution">
    <text evidence="1">The sequence shown here is derived from an EMBL/GenBank/DDBJ whole genome shotgun (WGS) entry which is preliminary data.</text>
</comment>
<accession>A0ABQ0DLG9</accession>
<gene>
    <name evidence="1" type="ORF">ENUP19_0159G0030</name>
</gene>
<organism evidence="1 2">
    <name type="scientific">Entamoeba nuttalli</name>
    <dbReference type="NCBI Taxonomy" id="412467"/>
    <lineage>
        <taxon>Eukaryota</taxon>
        <taxon>Amoebozoa</taxon>
        <taxon>Evosea</taxon>
        <taxon>Archamoebae</taxon>
        <taxon>Mastigamoebida</taxon>
        <taxon>Entamoebidae</taxon>
        <taxon>Entamoeba</taxon>
    </lineage>
</organism>
<evidence type="ECO:0000313" key="2">
    <source>
        <dbReference type="Proteomes" id="UP001628156"/>
    </source>
</evidence>